<sequence length="362" mass="41544">MKKVFIFGYYGFKNIGDEAILSSIIKTIRDLNIPIEISALSYNVRYTEKIHNIKGIRRNNLKEILTTIKNSDLVISGGGSLLQDVTSSRSLIYYLGLIFLAKCFGKKVLFFSNGFGPVNKTINKYLVKHIVNKVDKIILRDYDSKDTMKDVGIKVDIEVTSDATYILEASPREKIDTILSDENIPRNRPIVAISVRSWNFSNDFIKVMANFSDYIVERGYTVLFVPMQIEKDTEISKKIIKKMKNNAYIIQREYTPQEILGIIGVSYILIGMRLHSLIFASIQNIPMMGIEYDPKIKSFLNMINQKNLGTPDELKLSFLCSEFDKLIKNYEHNLETVKSRSRILKNKTEANKKCLYKIISDI</sequence>
<dbReference type="InterPro" id="IPR019896">
    <property type="entry name" value="Polysacch_pyruvyl_Trfase_CsaB"/>
</dbReference>
<dbReference type="InterPro" id="IPR007345">
    <property type="entry name" value="Polysacch_pyruvyl_Trfase"/>
</dbReference>
<feature type="domain" description="Polysaccharide pyruvyl transferase" evidence="1">
    <location>
        <begin position="14"/>
        <end position="294"/>
    </location>
</feature>
<dbReference type="RefSeq" id="WP_072967140.1">
    <property type="nucleotide sequence ID" value="NZ_FRAJ01000011.1"/>
</dbReference>
<dbReference type="AlphaFoldDB" id="A0A1M6QH19"/>
<dbReference type="STRING" id="1121266.SAMN02745883_01496"/>
<evidence type="ECO:0000313" key="2">
    <source>
        <dbReference type="EMBL" id="SHK19478.1"/>
    </source>
</evidence>
<dbReference type="GO" id="GO:0016740">
    <property type="term" value="F:transferase activity"/>
    <property type="evidence" value="ECO:0007669"/>
    <property type="project" value="UniProtKB-KW"/>
</dbReference>
<accession>A0A1M6QH19</accession>
<protein>
    <submittedName>
        <fullName evidence="2">Polysaccharide pyruvyl transferase CsaB</fullName>
    </submittedName>
</protein>
<name>A0A1M6QH19_9FIRM</name>
<dbReference type="EMBL" id="FRAJ01000011">
    <property type="protein sequence ID" value="SHK19478.1"/>
    <property type="molecule type" value="Genomic_DNA"/>
</dbReference>
<evidence type="ECO:0000259" key="1">
    <source>
        <dbReference type="Pfam" id="PF04230"/>
    </source>
</evidence>
<evidence type="ECO:0000313" key="3">
    <source>
        <dbReference type="Proteomes" id="UP000184082"/>
    </source>
</evidence>
<proteinExistence type="predicted"/>
<dbReference type="PANTHER" id="PTHR36836">
    <property type="entry name" value="COLANIC ACID BIOSYNTHESIS PROTEIN WCAK"/>
    <property type="match status" value="1"/>
</dbReference>
<organism evidence="2 3">
    <name type="scientific">Caminicella sporogenes DSM 14501</name>
    <dbReference type="NCBI Taxonomy" id="1121266"/>
    <lineage>
        <taxon>Bacteria</taxon>
        <taxon>Bacillati</taxon>
        <taxon>Bacillota</taxon>
        <taxon>Clostridia</taxon>
        <taxon>Peptostreptococcales</taxon>
        <taxon>Caminicellaceae</taxon>
        <taxon>Caminicella</taxon>
    </lineage>
</organism>
<dbReference type="NCBIfam" id="TIGR03609">
    <property type="entry name" value="S_layer_CsaB"/>
    <property type="match status" value="1"/>
</dbReference>
<dbReference type="Pfam" id="PF04230">
    <property type="entry name" value="PS_pyruv_trans"/>
    <property type="match status" value="1"/>
</dbReference>
<dbReference type="PANTHER" id="PTHR36836:SF1">
    <property type="entry name" value="COLANIC ACID BIOSYNTHESIS PROTEIN WCAK"/>
    <property type="match status" value="1"/>
</dbReference>
<gene>
    <name evidence="2" type="ORF">SAMN02745883_01496</name>
</gene>
<keyword evidence="2" id="KW-0808">Transferase</keyword>
<dbReference type="Proteomes" id="UP000184082">
    <property type="component" value="Unassembled WGS sequence"/>
</dbReference>
<keyword evidence="3" id="KW-1185">Reference proteome</keyword>
<reference evidence="2 3" key="1">
    <citation type="submission" date="2016-11" db="EMBL/GenBank/DDBJ databases">
        <authorList>
            <person name="Jaros S."/>
            <person name="Januszkiewicz K."/>
            <person name="Wedrychowicz H."/>
        </authorList>
    </citation>
    <scope>NUCLEOTIDE SEQUENCE [LARGE SCALE GENOMIC DNA]</scope>
    <source>
        <strain evidence="2 3">DSM 14501</strain>
    </source>
</reference>